<dbReference type="GO" id="GO:0016987">
    <property type="term" value="F:sigma factor activity"/>
    <property type="evidence" value="ECO:0007669"/>
    <property type="project" value="UniProtKB-KW"/>
</dbReference>
<evidence type="ECO:0008006" key="9">
    <source>
        <dbReference type="Google" id="ProtNLM"/>
    </source>
</evidence>
<dbReference type="SUPFAM" id="SSF88946">
    <property type="entry name" value="Sigma2 domain of RNA polymerase sigma factors"/>
    <property type="match status" value="1"/>
</dbReference>
<dbReference type="Pfam" id="PF04542">
    <property type="entry name" value="Sigma70_r2"/>
    <property type="match status" value="1"/>
</dbReference>
<dbReference type="InterPro" id="IPR013249">
    <property type="entry name" value="RNA_pol_sigma70_r4_t2"/>
</dbReference>
<evidence type="ECO:0000256" key="3">
    <source>
        <dbReference type="ARBA" id="ARBA00023082"/>
    </source>
</evidence>
<feature type="domain" description="RNA polymerase sigma-70 region 2" evidence="5">
    <location>
        <begin position="30"/>
        <end position="97"/>
    </location>
</feature>
<dbReference type="NCBIfam" id="TIGR02937">
    <property type="entry name" value="sigma70-ECF"/>
    <property type="match status" value="1"/>
</dbReference>
<gene>
    <name evidence="7" type="ORF">A2994_00230</name>
</gene>
<reference evidence="7 8" key="1">
    <citation type="journal article" date="2016" name="Nat. Commun.">
        <title>Thousands of microbial genomes shed light on interconnected biogeochemical processes in an aquifer system.</title>
        <authorList>
            <person name="Anantharaman K."/>
            <person name="Brown C.T."/>
            <person name="Hug L.A."/>
            <person name="Sharon I."/>
            <person name="Castelle C.J."/>
            <person name="Probst A.J."/>
            <person name="Thomas B.C."/>
            <person name="Singh A."/>
            <person name="Wilkins M.J."/>
            <person name="Karaoz U."/>
            <person name="Brodie E.L."/>
            <person name="Williams K.H."/>
            <person name="Hubbard S.S."/>
            <person name="Banfield J.F."/>
        </authorList>
    </citation>
    <scope>NUCLEOTIDE SEQUENCE [LARGE SCALE GENOMIC DNA]</scope>
</reference>
<dbReference type="PANTHER" id="PTHR43133:SF57">
    <property type="entry name" value="RNA POLYMERASE SIGMA-70 FACTOR"/>
    <property type="match status" value="1"/>
</dbReference>
<dbReference type="GO" id="GO:0003677">
    <property type="term" value="F:DNA binding"/>
    <property type="evidence" value="ECO:0007669"/>
    <property type="project" value="InterPro"/>
</dbReference>
<dbReference type="InterPro" id="IPR013325">
    <property type="entry name" value="RNA_pol_sigma_r2"/>
</dbReference>
<dbReference type="EMBL" id="METE01000011">
    <property type="protein sequence ID" value="OGB85031.1"/>
    <property type="molecule type" value="Genomic_DNA"/>
</dbReference>
<dbReference type="Gene3D" id="1.10.1740.10">
    <property type="match status" value="1"/>
</dbReference>
<keyword evidence="4" id="KW-0804">Transcription</keyword>
<dbReference type="SUPFAM" id="SSF88659">
    <property type="entry name" value="Sigma3 and sigma4 domains of RNA polymerase sigma factors"/>
    <property type="match status" value="1"/>
</dbReference>
<sequence length="179" mass="20801">MLIPPARIETPRELIDQARKGDAKAFGTIYELWVDNIYRFVYLKTKDEDVAEDLTAEVFLKAWKGLKTYQPRAEVKFSTWLFAIARNAVVDYYRTTRQSLSFENLPEIADLNEVDLYPEQTNLKEALSRIKPEYQQVLTLRYLDDVPIPKTSQIMKKKEGNIRALTNRALAALKKELKS</sequence>
<dbReference type="PANTHER" id="PTHR43133">
    <property type="entry name" value="RNA POLYMERASE ECF-TYPE SIGMA FACTO"/>
    <property type="match status" value="1"/>
</dbReference>
<proteinExistence type="inferred from homology"/>
<evidence type="ECO:0000313" key="7">
    <source>
        <dbReference type="EMBL" id="OGB85031.1"/>
    </source>
</evidence>
<evidence type="ECO:0000259" key="6">
    <source>
        <dbReference type="Pfam" id="PF08281"/>
    </source>
</evidence>
<dbReference type="AlphaFoldDB" id="A0A1F4PMX0"/>
<evidence type="ECO:0000256" key="4">
    <source>
        <dbReference type="ARBA" id="ARBA00023163"/>
    </source>
</evidence>
<dbReference type="InterPro" id="IPR007627">
    <property type="entry name" value="RNA_pol_sigma70_r2"/>
</dbReference>
<organism evidence="7 8">
    <name type="scientific">candidate division Kazan bacterium RIFCSPLOWO2_01_FULL_48_13</name>
    <dbReference type="NCBI Taxonomy" id="1798539"/>
    <lineage>
        <taxon>Bacteria</taxon>
        <taxon>Bacteria division Kazan-3B-28</taxon>
    </lineage>
</organism>
<name>A0A1F4PMX0_UNCK3</name>
<dbReference type="Gene3D" id="1.10.10.10">
    <property type="entry name" value="Winged helix-like DNA-binding domain superfamily/Winged helix DNA-binding domain"/>
    <property type="match status" value="1"/>
</dbReference>
<dbReference type="Proteomes" id="UP000179010">
    <property type="component" value="Unassembled WGS sequence"/>
</dbReference>
<evidence type="ECO:0000313" key="8">
    <source>
        <dbReference type="Proteomes" id="UP000179010"/>
    </source>
</evidence>
<accession>A0A1F4PMX0</accession>
<dbReference type="GO" id="GO:0006352">
    <property type="term" value="P:DNA-templated transcription initiation"/>
    <property type="evidence" value="ECO:0007669"/>
    <property type="project" value="InterPro"/>
</dbReference>
<keyword evidence="3" id="KW-0731">Sigma factor</keyword>
<protein>
    <recommendedName>
        <fullName evidence="9">RNA polymerase sigma-70 region 2 domain-containing protein</fullName>
    </recommendedName>
</protein>
<dbReference type="Pfam" id="PF08281">
    <property type="entry name" value="Sigma70_r4_2"/>
    <property type="match status" value="1"/>
</dbReference>
<evidence type="ECO:0000256" key="1">
    <source>
        <dbReference type="ARBA" id="ARBA00010641"/>
    </source>
</evidence>
<comment type="caution">
    <text evidence="7">The sequence shown here is derived from an EMBL/GenBank/DDBJ whole genome shotgun (WGS) entry which is preliminary data.</text>
</comment>
<dbReference type="STRING" id="1798539.A2994_00230"/>
<keyword evidence="2" id="KW-0805">Transcription regulation</keyword>
<dbReference type="InterPro" id="IPR014284">
    <property type="entry name" value="RNA_pol_sigma-70_dom"/>
</dbReference>
<dbReference type="InterPro" id="IPR013324">
    <property type="entry name" value="RNA_pol_sigma_r3/r4-like"/>
</dbReference>
<evidence type="ECO:0000259" key="5">
    <source>
        <dbReference type="Pfam" id="PF04542"/>
    </source>
</evidence>
<feature type="domain" description="RNA polymerase sigma factor 70 region 4 type 2" evidence="6">
    <location>
        <begin position="122"/>
        <end position="173"/>
    </location>
</feature>
<evidence type="ECO:0000256" key="2">
    <source>
        <dbReference type="ARBA" id="ARBA00023015"/>
    </source>
</evidence>
<comment type="similarity">
    <text evidence="1">Belongs to the sigma-70 factor family. ECF subfamily.</text>
</comment>
<dbReference type="InterPro" id="IPR036388">
    <property type="entry name" value="WH-like_DNA-bd_sf"/>
</dbReference>
<dbReference type="InterPro" id="IPR039425">
    <property type="entry name" value="RNA_pol_sigma-70-like"/>
</dbReference>